<dbReference type="EMBL" id="AYRZ02000011">
    <property type="protein sequence ID" value="PHT69458.1"/>
    <property type="molecule type" value="Genomic_DNA"/>
</dbReference>
<reference evidence="1 2" key="2">
    <citation type="journal article" date="2017" name="Genome Biol.">
        <title>New reference genome sequences of hot pepper reveal the massive evolution of plant disease-resistance genes by retroduplication.</title>
        <authorList>
            <person name="Kim S."/>
            <person name="Park J."/>
            <person name="Yeom S.I."/>
            <person name="Kim Y.M."/>
            <person name="Seo E."/>
            <person name="Kim K.T."/>
            <person name="Kim M.S."/>
            <person name="Lee J.M."/>
            <person name="Cheong K."/>
            <person name="Shin H.S."/>
            <person name="Kim S.B."/>
            <person name="Han K."/>
            <person name="Lee J."/>
            <person name="Park M."/>
            <person name="Lee H.A."/>
            <person name="Lee H.Y."/>
            <person name="Lee Y."/>
            <person name="Oh S."/>
            <person name="Lee J.H."/>
            <person name="Choi E."/>
            <person name="Choi E."/>
            <person name="Lee S.E."/>
            <person name="Jeon J."/>
            <person name="Kim H."/>
            <person name="Choi G."/>
            <person name="Song H."/>
            <person name="Lee J."/>
            <person name="Lee S.C."/>
            <person name="Kwon J.K."/>
            <person name="Lee H.Y."/>
            <person name="Koo N."/>
            <person name="Hong Y."/>
            <person name="Kim R.W."/>
            <person name="Kang W.H."/>
            <person name="Huh J.H."/>
            <person name="Kang B.C."/>
            <person name="Yang T.J."/>
            <person name="Lee Y.H."/>
            <person name="Bennetzen J.L."/>
            <person name="Choi D."/>
        </authorList>
    </citation>
    <scope>NUCLEOTIDE SEQUENCE [LARGE SCALE GENOMIC DNA]</scope>
    <source>
        <strain evidence="2">cv. CM334</strain>
    </source>
</reference>
<sequence>MHRITEVTEEFYGNPPPKKPFNSLEKLEFAKMPEWKQWHVLGNGDFPALLDLSIDDCPKLMGTFPENLCSLTKLRISRCPELILERPIQLSSLKWFEVDGSPKAGFVFDEAELFTSQLEGMKQIE</sequence>
<dbReference type="Proteomes" id="UP000222542">
    <property type="component" value="Unassembled WGS sequence"/>
</dbReference>
<accession>A0A2G2YI74</accession>
<dbReference type="AlphaFoldDB" id="A0A2G2YI74"/>
<dbReference type="SMR" id="A0A2G2YI74"/>
<protein>
    <submittedName>
        <fullName evidence="1">Uncharacterized protein</fullName>
    </submittedName>
</protein>
<dbReference type="Gramene" id="PHT69458">
    <property type="protein sequence ID" value="PHT69458"/>
    <property type="gene ID" value="T459_28945"/>
</dbReference>
<proteinExistence type="predicted"/>
<reference evidence="1 2" key="1">
    <citation type="journal article" date="2014" name="Nat. Genet.">
        <title>Genome sequence of the hot pepper provides insights into the evolution of pungency in Capsicum species.</title>
        <authorList>
            <person name="Kim S."/>
            <person name="Park M."/>
            <person name="Yeom S.I."/>
            <person name="Kim Y.M."/>
            <person name="Lee J.M."/>
            <person name="Lee H.A."/>
            <person name="Seo E."/>
            <person name="Choi J."/>
            <person name="Cheong K."/>
            <person name="Kim K.T."/>
            <person name="Jung K."/>
            <person name="Lee G.W."/>
            <person name="Oh S.K."/>
            <person name="Bae C."/>
            <person name="Kim S.B."/>
            <person name="Lee H.Y."/>
            <person name="Kim S.Y."/>
            <person name="Kim M.S."/>
            <person name="Kang B.C."/>
            <person name="Jo Y.D."/>
            <person name="Yang H.B."/>
            <person name="Jeong H.J."/>
            <person name="Kang W.H."/>
            <person name="Kwon J.K."/>
            <person name="Shin C."/>
            <person name="Lim J.Y."/>
            <person name="Park J.H."/>
            <person name="Huh J.H."/>
            <person name="Kim J.S."/>
            <person name="Kim B.D."/>
            <person name="Cohen O."/>
            <person name="Paran I."/>
            <person name="Suh M.C."/>
            <person name="Lee S.B."/>
            <person name="Kim Y.K."/>
            <person name="Shin Y."/>
            <person name="Noh S.J."/>
            <person name="Park J."/>
            <person name="Seo Y.S."/>
            <person name="Kwon S.Y."/>
            <person name="Kim H.A."/>
            <person name="Park J.M."/>
            <person name="Kim H.J."/>
            <person name="Choi S.B."/>
            <person name="Bosland P.W."/>
            <person name="Reeves G."/>
            <person name="Jo S.H."/>
            <person name="Lee B.W."/>
            <person name="Cho H.T."/>
            <person name="Choi H.S."/>
            <person name="Lee M.S."/>
            <person name="Yu Y."/>
            <person name="Do Choi Y."/>
            <person name="Park B.S."/>
            <person name="van Deynze A."/>
            <person name="Ashrafi H."/>
            <person name="Hill T."/>
            <person name="Kim W.T."/>
            <person name="Pai H.S."/>
            <person name="Ahn H.K."/>
            <person name="Yeam I."/>
            <person name="Giovannoni J.J."/>
            <person name="Rose J.K."/>
            <person name="Sorensen I."/>
            <person name="Lee S.J."/>
            <person name="Kim R.W."/>
            <person name="Choi I.Y."/>
            <person name="Choi B.S."/>
            <person name="Lim J.S."/>
            <person name="Lee Y.H."/>
            <person name="Choi D."/>
        </authorList>
    </citation>
    <scope>NUCLEOTIDE SEQUENCE [LARGE SCALE GENOMIC DNA]</scope>
    <source>
        <strain evidence="2">cv. CM334</strain>
    </source>
</reference>
<dbReference type="SUPFAM" id="SSF52058">
    <property type="entry name" value="L domain-like"/>
    <property type="match status" value="1"/>
</dbReference>
<organism evidence="1 2">
    <name type="scientific">Capsicum annuum</name>
    <name type="common">Capsicum pepper</name>
    <dbReference type="NCBI Taxonomy" id="4072"/>
    <lineage>
        <taxon>Eukaryota</taxon>
        <taxon>Viridiplantae</taxon>
        <taxon>Streptophyta</taxon>
        <taxon>Embryophyta</taxon>
        <taxon>Tracheophyta</taxon>
        <taxon>Spermatophyta</taxon>
        <taxon>Magnoliopsida</taxon>
        <taxon>eudicotyledons</taxon>
        <taxon>Gunneridae</taxon>
        <taxon>Pentapetalae</taxon>
        <taxon>asterids</taxon>
        <taxon>lamiids</taxon>
        <taxon>Solanales</taxon>
        <taxon>Solanaceae</taxon>
        <taxon>Solanoideae</taxon>
        <taxon>Capsiceae</taxon>
        <taxon>Capsicum</taxon>
    </lineage>
</organism>
<gene>
    <name evidence="1" type="ORF">T459_28945</name>
</gene>
<keyword evidence="2" id="KW-1185">Reference proteome</keyword>
<dbReference type="InterPro" id="IPR032675">
    <property type="entry name" value="LRR_dom_sf"/>
</dbReference>
<dbReference type="Gene3D" id="3.80.10.10">
    <property type="entry name" value="Ribonuclease Inhibitor"/>
    <property type="match status" value="1"/>
</dbReference>
<dbReference type="OMA" id="ETGEWAK"/>
<evidence type="ECO:0000313" key="2">
    <source>
        <dbReference type="Proteomes" id="UP000222542"/>
    </source>
</evidence>
<name>A0A2G2YI74_CAPAN</name>
<evidence type="ECO:0000313" key="1">
    <source>
        <dbReference type="EMBL" id="PHT69458.1"/>
    </source>
</evidence>
<comment type="caution">
    <text evidence="1">The sequence shown here is derived from an EMBL/GenBank/DDBJ whole genome shotgun (WGS) entry which is preliminary data.</text>
</comment>